<dbReference type="PANTHER" id="PTHR21191:SF16">
    <property type="entry name" value="AQUAPORIN"/>
    <property type="match status" value="1"/>
</dbReference>
<dbReference type="Gene3D" id="1.20.1080.10">
    <property type="entry name" value="Glycerol uptake facilitator protein"/>
    <property type="match status" value="1"/>
</dbReference>
<feature type="transmembrane region" description="Helical" evidence="8">
    <location>
        <begin position="229"/>
        <end position="247"/>
    </location>
</feature>
<protein>
    <recommendedName>
        <fullName evidence="8">Aquaporin</fullName>
    </recommendedName>
</protein>
<dbReference type="AlphaFoldDB" id="A0A1B6D145"/>
<organism evidence="9">
    <name type="scientific">Clastoptera arizonana</name>
    <name type="common">Arizona spittle bug</name>
    <dbReference type="NCBI Taxonomy" id="38151"/>
    <lineage>
        <taxon>Eukaryota</taxon>
        <taxon>Metazoa</taxon>
        <taxon>Ecdysozoa</taxon>
        <taxon>Arthropoda</taxon>
        <taxon>Hexapoda</taxon>
        <taxon>Insecta</taxon>
        <taxon>Pterygota</taxon>
        <taxon>Neoptera</taxon>
        <taxon>Paraneoptera</taxon>
        <taxon>Hemiptera</taxon>
        <taxon>Auchenorrhyncha</taxon>
        <taxon>Cercopoidea</taxon>
        <taxon>Clastopteridae</taxon>
        <taxon>Clastoptera</taxon>
    </lineage>
</organism>
<dbReference type="GO" id="GO:0005737">
    <property type="term" value="C:cytoplasm"/>
    <property type="evidence" value="ECO:0007669"/>
    <property type="project" value="TreeGrafter"/>
</dbReference>
<accession>A0A1B6D145</accession>
<evidence type="ECO:0000256" key="6">
    <source>
        <dbReference type="ARBA" id="ARBA00022989"/>
    </source>
</evidence>
<feature type="transmembrane region" description="Helical" evidence="8">
    <location>
        <begin position="152"/>
        <end position="174"/>
    </location>
</feature>
<name>A0A1B6D145_9HEMI</name>
<feature type="transmembrane region" description="Helical" evidence="8">
    <location>
        <begin position="6"/>
        <end position="25"/>
    </location>
</feature>
<keyword evidence="6 8" id="KW-1133">Transmembrane helix</keyword>
<feature type="transmembrane region" description="Helical" evidence="8">
    <location>
        <begin position="69"/>
        <end position="87"/>
    </location>
</feature>
<evidence type="ECO:0000313" key="11">
    <source>
        <dbReference type="EMBL" id="JAS30264.1"/>
    </source>
</evidence>
<dbReference type="PANTHER" id="PTHR21191">
    <property type="entry name" value="AQUAPORIN"/>
    <property type="match status" value="1"/>
</dbReference>
<evidence type="ECO:0000256" key="5">
    <source>
        <dbReference type="ARBA" id="ARBA00022737"/>
    </source>
</evidence>
<evidence type="ECO:0000256" key="1">
    <source>
        <dbReference type="ARBA" id="ARBA00004141"/>
    </source>
</evidence>
<evidence type="ECO:0000256" key="2">
    <source>
        <dbReference type="ARBA" id="ARBA00005900"/>
    </source>
</evidence>
<keyword evidence="4 8" id="KW-0812">Transmembrane</keyword>
<dbReference type="GO" id="GO:0015267">
    <property type="term" value="F:channel activity"/>
    <property type="evidence" value="ECO:0007669"/>
    <property type="project" value="TreeGrafter"/>
</dbReference>
<evidence type="ECO:0000313" key="10">
    <source>
        <dbReference type="EMBL" id="JAS27806.1"/>
    </source>
</evidence>
<dbReference type="SUPFAM" id="SSF81338">
    <property type="entry name" value="Aquaporin-like"/>
    <property type="match status" value="1"/>
</dbReference>
<dbReference type="EMBL" id="GEDC01007034">
    <property type="protein sequence ID" value="JAS30264.1"/>
    <property type="molecule type" value="Transcribed_RNA"/>
</dbReference>
<evidence type="ECO:0000256" key="4">
    <source>
        <dbReference type="ARBA" id="ARBA00022692"/>
    </source>
</evidence>
<evidence type="ECO:0000256" key="3">
    <source>
        <dbReference type="ARBA" id="ARBA00022448"/>
    </source>
</evidence>
<evidence type="ECO:0000313" key="9">
    <source>
        <dbReference type="EMBL" id="JAS19408.1"/>
    </source>
</evidence>
<comment type="subcellular location">
    <subcellularLocation>
        <location evidence="1">Membrane</location>
        <topology evidence="1">Multi-pass membrane protein</topology>
    </subcellularLocation>
</comment>
<keyword evidence="7 8" id="KW-0472">Membrane</keyword>
<dbReference type="InterPro" id="IPR051883">
    <property type="entry name" value="AQP11/12_channel"/>
</dbReference>
<dbReference type="InterPro" id="IPR023271">
    <property type="entry name" value="Aquaporin-like"/>
</dbReference>
<evidence type="ECO:0000256" key="8">
    <source>
        <dbReference type="PIRNR" id="PIRNR017529"/>
    </source>
</evidence>
<dbReference type="GO" id="GO:0016020">
    <property type="term" value="C:membrane"/>
    <property type="evidence" value="ECO:0007669"/>
    <property type="project" value="UniProtKB-SubCell"/>
</dbReference>
<dbReference type="PIRSF" id="PIRSF017529">
    <property type="entry name" value="Aquaporin_11/12"/>
    <property type="match status" value="1"/>
</dbReference>
<comment type="similarity">
    <text evidence="2">Belongs to the MIP/aquaporin (TC 1.A.8) family. AQP11/AQP12 subfamily.</text>
</comment>
<dbReference type="EMBL" id="GEDC01017890">
    <property type="protein sequence ID" value="JAS19408.1"/>
    <property type="molecule type" value="Transcribed_RNA"/>
</dbReference>
<reference evidence="9" key="1">
    <citation type="submission" date="2015-12" db="EMBL/GenBank/DDBJ databases">
        <title>De novo transcriptome assembly of four potential Pierce s Disease insect vectors from Arizona vineyards.</title>
        <authorList>
            <person name="Tassone E.E."/>
        </authorList>
    </citation>
    <scope>NUCLEOTIDE SEQUENCE</scope>
</reference>
<gene>
    <name evidence="11" type="ORF">g.22690</name>
    <name evidence="9" type="ORF">g.22691</name>
    <name evidence="10" type="ORF">g.22694</name>
</gene>
<evidence type="ECO:0000256" key="7">
    <source>
        <dbReference type="ARBA" id="ARBA00023136"/>
    </source>
</evidence>
<proteinExistence type="inferred from homology"/>
<feature type="transmembrane region" description="Helical" evidence="8">
    <location>
        <begin position="108"/>
        <end position="132"/>
    </location>
</feature>
<keyword evidence="5" id="KW-0677">Repeat</keyword>
<feature type="transmembrane region" description="Helical" evidence="8">
    <location>
        <begin position="186"/>
        <end position="209"/>
    </location>
</feature>
<dbReference type="EMBL" id="GEDC01009492">
    <property type="protein sequence ID" value="JAS27806.1"/>
    <property type="molecule type" value="Transcribed_RNA"/>
</dbReference>
<sequence>MATRFFPLFVSTSYIGLTSLIAFWLRKFLDNTLPSQSLAKTLLQEVIAAGELCACCFELIIVADNYGVSTYAVYLFLLTIWWSLNWGEASACPYTHFEDVLTGNTNAFIAVAKTFAELAGGLLIFKYIQFLWQLEIVSTHKGRAYEECSADLQVAAILGVIVEGLATCLCRIASRAISDVGTKFGIVFDSFIGTSLVVTAFNYSGGYFNPVLATALKYGCEGNTTTEHILVYWFGAFAGSIASVFLYDSPRIQDIVNKFKPKTE</sequence>
<keyword evidence="3" id="KW-0813">Transport</keyword>
<dbReference type="FunFam" id="1.20.1080.10:FF:000018">
    <property type="entry name" value="Aquaporin"/>
    <property type="match status" value="1"/>
</dbReference>
<dbReference type="InterPro" id="IPR016697">
    <property type="entry name" value="Aquaporin_11/12"/>
</dbReference>